<dbReference type="KEGG" id="cfh:C1707_14870"/>
<evidence type="ECO:0000256" key="1">
    <source>
        <dbReference type="ARBA" id="ARBA00023015"/>
    </source>
</evidence>
<dbReference type="Proteomes" id="UP000281192">
    <property type="component" value="Chromosome"/>
</dbReference>
<dbReference type="GO" id="GO:0000976">
    <property type="term" value="F:transcription cis-regulatory region binding"/>
    <property type="evidence" value="ECO:0007669"/>
    <property type="project" value="TreeGrafter"/>
</dbReference>
<dbReference type="InterPro" id="IPR050109">
    <property type="entry name" value="HTH-type_TetR-like_transc_reg"/>
</dbReference>
<dbReference type="InterPro" id="IPR039536">
    <property type="entry name" value="TetR_C_Proteobacteria"/>
</dbReference>
<feature type="DNA-binding region" description="H-T-H motif" evidence="4">
    <location>
        <begin position="29"/>
        <end position="48"/>
    </location>
</feature>
<dbReference type="PROSITE" id="PS50977">
    <property type="entry name" value="HTH_TETR_2"/>
    <property type="match status" value="1"/>
</dbReference>
<dbReference type="GO" id="GO:0003700">
    <property type="term" value="F:DNA-binding transcription factor activity"/>
    <property type="evidence" value="ECO:0007669"/>
    <property type="project" value="TreeGrafter"/>
</dbReference>
<dbReference type="RefSeq" id="WP_101712093.1">
    <property type="nucleotide sequence ID" value="NZ_CP026100.1"/>
</dbReference>
<dbReference type="FunFam" id="1.10.10.60:FF:000141">
    <property type="entry name" value="TetR family transcriptional regulator"/>
    <property type="match status" value="1"/>
</dbReference>
<evidence type="ECO:0000256" key="3">
    <source>
        <dbReference type="ARBA" id="ARBA00023163"/>
    </source>
</evidence>
<name>A0A2N5CWW0_9CAUL</name>
<dbReference type="EMBL" id="CP026100">
    <property type="protein sequence ID" value="AYV47441.1"/>
    <property type="molecule type" value="Genomic_DNA"/>
</dbReference>
<evidence type="ECO:0000313" key="7">
    <source>
        <dbReference type="EMBL" id="PLR18284.1"/>
    </source>
</evidence>
<keyword evidence="2 4" id="KW-0238">DNA-binding</keyword>
<dbReference type="Pfam" id="PF14246">
    <property type="entry name" value="TetR_C_7"/>
    <property type="match status" value="1"/>
</dbReference>
<evidence type="ECO:0000313" key="9">
    <source>
        <dbReference type="Proteomes" id="UP000281192"/>
    </source>
</evidence>
<dbReference type="Gene3D" id="1.10.357.10">
    <property type="entry name" value="Tetracycline Repressor, domain 2"/>
    <property type="match status" value="1"/>
</dbReference>
<dbReference type="AlphaFoldDB" id="A0A2N5CWW0"/>
<organism evidence="7 8">
    <name type="scientific">Caulobacter flavus</name>
    <dbReference type="NCBI Taxonomy" id="1679497"/>
    <lineage>
        <taxon>Bacteria</taxon>
        <taxon>Pseudomonadati</taxon>
        <taxon>Pseudomonadota</taxon>
        <taxon>Alphaproteobacteria</taxon>
        <taxon>Caulobacterales</taxon>
        <taxon>Caulobacteraceae</taxon>
        <taxon>Caulobacter</taxon>
    </lineage>
</organism>
<evidence type="ECO:0000313" key="8">
    <source>
        <dbReference type="Proteomes" id="UP000234483"/>
    </source>
</evidence>
<proteinExistence type="predicted"/>
<sequence length="204" mass="22981">MRVKTEEKRKCILEAAKAVFLERGFLGASMAEVSARAGGSKQTLYSYFASKDDLFVATMLEKGAQIIDPVFSTFESEDDLRPALSRFGRVFLAFVSSEEVLAFRRMIIAEGARSNLGKLFFENGPRRGWTRMTARFEWFMEQGQMRRVDPWQAAMHFQALCESGPFYRLLEGVLPELTPEMVDAAVDAAVDVFMRAYGLETAAT</sequence>
<dbReference type="Pfam" id="PF00440">
    <property type="entry name" value="TetR_N"/>
    <property type="match status" value="1"/>
</dbReference>
<evidence type="ECO:0000259" key="5">
    <source>
        <dbReference type="PROSITE" id="PS50977"/>
    </source>
</evidence>
<dbReference type="OrthoDB" id="9816431at2"/>
<dbReference type="InterPro" id="IPR001647">
    <property type="entry name" value="HTH_TetR"/>
</dbReference>
<reference evidence="6 9" key="2">
    <citation type="submission" date="2018-01" db="EMBL/GenBank/DDBJ databases">
        <title>Complete genome sequence of Caulobacter flavus RHGG3.</title>
        <authorList>
            <person name="Yang E."/>
        </authorList>
    </citation>
    <scope>NUCLEOTIDE SEQUENCE [LARGE SCALE GENOMIC DNA]</scope>
    <source>
        <strain evidence="6 9">RHGG3</strain>
    </source>
</reference>
<accession>A0A2N5CWW0</accession>
<evidence type="ECO:0000256" key="2">
    <source>
        <dbReference type="ARBA" id="ARBA00023125"/>
    </source>
</evidence>
<dbReference type="SUPFAM" id="SSF48498">
    <property type="entry name" value="Tetracyclin repressor-like, C-terminal domain"/>
    <property type="match status" value="1"/>
</dbReference>
<dbReference type="Proteomes" id="UP000234483">
    <property type="component" value="Unassembled WGS sequence"/>
</dbReference>
<keyword evidence="3" id="KW-0804">Transcription</keyword>
<feature type="domain" description="HTH tetR-type" evidence="5">
    <location>
        <begin position="6"/>
        <end position="66"/>
    </location>
</feature>
<dbReference type="SUPFAM" id="SSF46689">
    <property type="entry name" value="Homeodomain-like"/>
    <property type="match status" value="1"/>
</dbReference>
<dbReference type="Gene3D" id="1.10.10.60">
    <property type="entry name" value="Homeodomain-like"/>
    <property type="match status" value="1"/>
</dbReference>
<dbReference type="PRINTS" id="PR00455">
    <property type="entry name" value="HTHTETR"/>
</dbReference>
<dbReference type="InterPro" id="IPR036271">
    <property type="entry name" value="Tet_transcr_reg_TetR-rel_C_sf"/>
</dbReference>
<dbReference type="PANTHER" id="PTHR30055:SF119">
    <property type="entry name" value="NALC"/>
    <property type="match status" value="1"/>
</dbReference>
<dbReference type="EMBL" id="PJRQ01000011">
    <property type="protein sequence ID" value="PLR18284.1"/>
    <property type="molecule type" value="Genomic_DNA"/>
</dbReference>
<gene>
    <name evidence="6" type="ORF">C1707_14870</name>
    <name evidence="7" type="ORF">CFHF_05865</name>
</gene>
<protein>
    <submittedName>
        <fullName evidence="7">TetR family transcriptional regulator</fullName>
    </submittedName>
</protein>
<evidence type="ECO:0000313" key="6">
    <source>
        <dbReference type="EMBL" id="AYV47441.1"/>
    </source>
</evidence>
<dbReference type="PANTHER" id="PTHR30055">
    <property type="entry name" value="HTH-TYPE TRANSCRIPTIONAL REGULATOR RUTR"/>
    <property type="match status" value="1"/>
</dbReference>
<evidence type="ECO:0000256" key="4">
    <source>
        <dbReference type="PROSITE-ProRule" id="PRU00335"/>
    </source>
</evidence>
<dbReference type="InterPro" id="IPR009057">
    <property type="entry name" value="Homeodomain-like_sf"/>
</dbReference>
<keyword evidence="1" id="KW-0805">Transcription regulation</keyword>
<keyword evidence="9" id="KW-1185">Reference proteome</keyword>
<reference evidence="7 8" key="1">
    <citation type="submission" date="2017-12" db="EMBL/GenBank/DDBJ databases">
        <title>The genome sequence of Caulobacter flavus CGMCC1 15093.</title>
        <authorList>
            <person name="Gao J."/>
            <person name="Mao X."/>
            <person name="Sun J."/>
        </authorList>
    </citation>
    <scope>NUCLEOTIDE SEQUENCE [LARGE SCALE GENOMIC DNA]</scope>
    <source>
        <strain evidence="7 8">CGMCC1 15093</strain>
    </source>
</reference>